<organism evidence="1">
    <name type="scientific">marine metagenome</name>
    <dbReference type="NCBI Taxonomy" id="408172"/>
    <lineage>
        <taxon>unclassified sequences</taxon>
        <taxon>metagenomes</taxon>
        <taxon>ecological metagenomes</taxon>
    </lineage>
</organism>
<accession>A0A381NND1</accession>
<gene>
    <name evidence="1" type="ORF">METZ01_LOCUS8874</name>
</gene>
<dbReference type="AlphaFoldDB" id="A0A381NND1"/>
<dbReference type="EMBL" id="UINC01000476">
    <property type="protein sequence ID" value="SUZ56020.1"/>
    <property type="molecule type" value="Genomic_DNA"/>
</dbReference>
<proteinExistence type="predicted"/>
<protein>
    <submittedName>
        <fullName evidence="1">Uncharacterized protein</fullName>
    </submittedName>
</protein>
<reference evidence="1" key="1">
    <citation type="submission" date="2018-05" db="EMBL/GenBank/DDBJ databases">
        <authorList>
            <person name="Lanie J.A."/>
            <person name="Ng W.-L."/>
            <person name="Kazmierczak K.M."/>
            <person name="Andrzejewski T.M."/>
            <person name="Davidsen T.M."/>
            <person name="Wayne K.J."/>
            <person name="Tettelin H."/>
            <person name="Glass J.I."/>
            <person name="Rusch D."/>
            <person name="Podicherti R."/>
            <person name="Tsui H.-C.T."/>
            <person name="Winkler M.E."/>
        </authorList>
    </citation>
    <scope>NUCLEOTIDE SEQUENCE</scope>
</reference>
<sequence>MRIESAKYSKGSPPDQGHTDIWVLVTLEGDDVIRHVPLVDGNRHYEAVKKWVAAGNTITASD</sequence>
<name>A0A381NND1_9ZZZZ</name>
<evidence type="ECO:0000313" key="1">
    <source>
        <dbReference type="EMBL" id="SUZ56020.1"/>
    </source>
</evidence>